<dbReference type="Pfam" id="PF01031">
    <property type="entry name" value="Dynamin_M"/>
    <property type="match status" value="2"/>
</dbReference>
<dbReference type="EMBL" id="CM008967">
    <property type="protein sequence ID" value="PNW81535.1"/>
    <property type="molecule type" value="Genomic_DNA"/>
</dbReference>
<dbReference type="Proteomes" id="UP000006906">
    <property type="component" value="Chromosome 6"/>
</dbReference>
<dbReference type="GO" id="GO:0005874">
    <property type="term" value="C:microtubule"/>
    <property type="evidence" value="ECO:0000318"/>
    <property type="project" value="GO_Central"/>
</dbReference>
<name>A0A2K3DLX0_CHLRE</name>
<keyword evidence="6" id="KW-1185">Reference proteome</keyword>
<dbReference type="Pfam" id="PF00350">
    <property type="entry name" value="Dynamin_N"/>
    <property type="match status" value="1"/>
</dbReference>
<evidence type="ECO:0000259" key="4">
    <source>
        <dbReference type="PROSITE" id="PS51718"/>
    </source>
</evidence>
<dbReference type="InParanoid" id="A0A2K3DLX0"/>
<keyword evidence="2" id="KW-0342">GTP-binding</keyword>
<dbReference type="AlphaFoldDB" id="A0A2K3DLX0"/>
<gene>
    <name evidence="5" type="ORF">CHLRE_06g250650v5</name>
</gene>
<evidence type="ECO:0000313" key="6">
    <source>
        <dbReference type="Proteomes" id="UP000006906"/>
    </source>
</evidence>
<dbReference type="ExpressionAtlas" id="A0A2K3DLX0">
    <property type="expression patterns" value="baseline and differential"/>
</dbReference>
<dbReference type="Gene3D" id="3.40.50.300">
    <property type="entry name" value="P-loop containing nucleotide triphosphate hydrolases"/>
    <property type="match status" value="1"/>
</dbReference>
<dbReference type="GO" id="GO:0016020">
    <property type="term" value="C:membrane"/>
    <property type="evidence" value="ECO:0000318"/>
    <property type="project" value="GO_Central"/>
</dbReference>
<dbReference type="PANTHER" id="PTHR11566">
    <property type="entry name" value="DYNAMIN"/>
    <property type="match status" value="1"/>
</dbReference>
<dbReference type="Gene3D" id="1.20.120.1240">
    <property type="entry name" value="Dynamin, middle domain"/>
    <property type="match status" value="1"/>
</dbReference>
<accession>A0A2K3DLX0</accession>
<dbReference type="PROSITE" id="PS51718">
    <property type="entry name" value="G_DYNAMIN_2"/>
    <property type="match status" value="1"/>
</dbReference>
<dbReference type="InterPro" id="IPR045063">
    <property type="entry name" value="Dynamin_N"/>
</dbReference>
<dbReference type="GeneID" id="5722209"/>
<dbReference type="GO" id="GO:0005737">
    <property type="term" value="C:cytoplasm"/>
    <property type="evidence" value="ECO:0000318"/>
    <property type="project" value="GO_Central"/>
</dbReference>
<evidence type="ECO:0000313" key="5">
    <source>
        <dbReference type="EMBL" id="PNW81535.1"/>
    </source>
</evidence>
<evidence type="ECO:0008006" key="7">
    <source>
        <dbReference type="Google" id="ProtNLM"/>
    </source>
</evidence>
<dbReference type="GO" id="GO:0008017">
    <property type="term" value="F:microtubule binding"/>
    <property type="evidence" value="ECO:0000318"/>
    <property type="project" value="GO_Central"/>
</dbReference>
<feature type="domain" description="Dynamin-type G" evidence="4">
    <location>
        <begin position="114"/>
        <end position="475"/>
    </location>
</feature>
<dbReference type="PANTHER" id="PTHR11566:SF21">
    <property type="entry name" value="DYNAMIN RELATED PROTEIN 1, ISOFORM A"/>
    <property type="match status" value="1"/>
</dbReference>
<dbReference type="InterPro" id="IPR000375">
    <property type="entry name" value="Dynamin_stalk"/>
</dbReference>
<evidence type="ECO:0000259" key="3">
    <source>
        <dbReference type="PROSITE" id="PS51388"/>
    </source>
</evidence>
<protein>
    <recommendedName>
        <fullName evidence="7">Dynamin-related GTPase</fullName>
    </recommendedName>
</protein>
<keyword evidence="1" id="KW-0547">Nucleotide-binding</keyword>
<dbReference type="GO" id="GO:0005525">
    <property type="term" value="F:GTP binding"/>
    <property type="evidence" value="ECO:0007669"/>
    <property type="project" value="InterPro"/>
</dbReference>
<dbReference type="STRING" id="3055.A0A2K3DLX0"/>
<proteinExistence type="predicted"/>
<dbReference type="Gramene" id="PNW81535">
    <property type="protein sequence ID" value="PNW81535"/>
    <property type="gene ID" value="CHLRE_06g250650v5"/>
</dbReference>
<dbReference type="InterPro" id="IPR022812">
    <property type="entry name" value="Dynamin"/>
</dbReference>
<organism evidence="5 6">
    <name type="scientific">Chlamydomonas reinhardtii</name>
    <name type="common">Chlamydomonas smithii</name>
    <dbReference type="NCBI Taxonomy" id="3055"/>
    <lineage>
        <taxon>Eukaryota</taxon>
        <taxon>Viridiplantae</taxon>
        <taxon>Chlorophyta</taxon>
        <taxon>core chlorophytes</taxon>
        <taxon>Chlorophyceae</taxon>
        <taxon>CS clade</taxon>
        <taxon>Chlamydomonadales</taxon>
        <taxon>Chlamydomonadaceae</taxon>
        <taxon>Chlamydomonas</taxon>
    </lineage>
</organism>
<dbReference type="CDD" id="cd08771">
    <property type="entry name" value="DLP_1"/>
    <property type="match status" value="1"/>
</dbReference>
<dbReference type="PRINTS" id="PR00195">
    <property type="entry name" value="DYNAMIN"/>
</dbReference>
<sequence>MESTFLPLILCIITSGSRMRLATVRVVSHAQLPRDARTRHAQASLGQMHRLATMTTRRPHVAARSVATPMQAESPARVLQQRQHGPMAATGYQRVSARLLGIANQLRDLGVDSDLKVPALVIAGDQSSGKSSVVEAIAGVPLPRSDGTCTRCPTEVRMRTHGAPGEGGSAVWQCRIKVVRNFDSTGKPLAPGEAHEKLFCTVTDKAHITACISAAQAVLLNPTVVGDAVADGAERFVPLLSAAEPGGRAPEASSAMRGLGDAAGYELQFTANKVVLEIVGAEADLTIIDLPGIIHSHPKDPSLIDVVKSLVKCYLAPAHHIIVMTLPAGMDAETQAILQFAREADPEGRRSIGIITKPDKIGTDERTEWGKLCNLVAGARAPTGVPAAGGSRAAAAPNPHLQLGYYVVKNPGQEQLAAGISFEQARAAEERYFADHPLWASAMKANSLLSQRLGTNALRDGLSALLVDKIGEHMPEMRRSARAQLEKRQAELKEMSPAVRNAHEELMRNLWRISDTLAQNALADIRGGSLDFYQELMRHYREYGERSIRSTPAFLVDTSLISALSSSDKGMRSSAGGGPIATCELSLKELVARIEDGPVIESEKDAKAALEDKRVQIWLQQHKFPEGYMTLVEVGQLRQRHLGRELPGFLPYSAMEALLSKFKGKHRDQATACLAAVEAEVHKLAHRVVEEQLGHYPRAKGAVGSALCSHVESLVQETAAELDKLLAREDGDVFTLNSYEYEVMRNEFLARLKRCYKQLKQPDHEAMPEVLDVLSELSRHGVHFADFDAAFMAQHTAVDDELYMAASCLAYFKVAFKRMQDAVPMAVRSTLLRRLGDPAALEAAVWRELLGAGAVAAEAGEDSYDGSAAKAAAAVAALQEDPQTASRRQHCVAMAQKLTEALQVLNTPAAQL</sequence>
<dbReference type="InterPro" id="IPR027417">
    <property type="entry name" value="P-loop_NTPase"/>
</dbReference>
<dbReference type="PaxDb" id="3055-EDP08402"/>
<dbReference type="RefSeq" id="XP_042923301.1">
    <property type="nucleotide sequence ID" value="XM_043062595.1"/>
</dbReference>
<dbReference type="OrthoDB" id="5061070at2759"/>
<dbReference type="KEGG" id="cre:CHLRE_06g250650v5"/>
<dbReference type="InterPro" id="IPR020850">
    <property type="entry name" value="GED_dom"/>
</dbReference>
<dbReference type="PROSITE" id="PS51388">
    <property type="entry name" value="GED"/>
    <property type="match status" value="1"/>
</dbReference>
<dbReference type="SUPFAM" id="SSF52540">
    <property type="entry name" value="P-loop containing nucleoside triphosphate hydrolases"/>
    <property type="match status" value="1"/>
</dbReference>
<feature type="domain" description="GED" evidence="3">
    <location>
        <begin position="801"/>
        <end position="912"/>
    </location>
</feature>
<dbReference type="InterPro" id="IPR030381">
    <property type="entry name" value="G_DYNAMIN_dom"/>
</dbReference>
<evidence type="ECO:0000256" key="1">
    <source>
        <dbReference type="ARBA" id="ARBA00022741"/>
    </source>
</evidence>
<reference evidence="5 6" key="1">
    <citation type="journal article" date="2007" name="Science">
        <title>The Chlamydomonas genome reveals the evolution of key animal and plant functions.</title>
        <authorList>
            <person name="Merchant S.S."/>
            <person name="Prochnik S.E."/>
            <person name="Vallon O."/>
            <person name="Harris E.H."/>
            <person name="Karpowicz S.J."/>
            <person name="Witman G.B."/>
            <person name="Terry A."/>
            <person name="Salamov A."/>
            <person name="Fritz-Laylin L.K."/>
            <person name="Marechal-Drouard L."/>
            <person name="Marshall W.F."/>
            <person name="Qu L.H."/>
            <person name="Nelson D.R."/>
            <person name="Sanderfoot A.A."/>
            <person name="Spalding M.H."/>
            <person name="Kapitonov V.V."/>
            <person name="Ren Q."/>
            <person name="Ferris P."/>
            <person name="Lindquist E."/>
            <person name="Shapiro H."/>
            <person name="Lucas S.M."/>
            <person name="Grimwood J."/>
            <person name="Schmutz J."/>
            <person name="Cardol P."/>
            <person name="Cerutti H."/>
            <person name="Chanfreau G."/>
            <person name="Chen C.L."/>
            <person name="Cognat V."/>
            <person name="Croft M.T."/>
            <person name="Dent R."/>
            <person name="Dutcher S."/>
            <person name="Fernandez E."/>
            <person name="Fukuzawa H."/>
            <person name="Gonzalez-Ballester D."/>
            <person name="Gonzalez-Halphen D."/>
            <person name="Hallmann A."/>
            <person name="Hanikenne M."/>
            <person name="Hippler M."/>
            <person name="Inwood W."/>
            <person name="Jabbari K."/>
            <person name="Kalanon M."/>
            <person name="Kuras R."/>
            <person name="Lefebvre P.A."/>
            <person name="Lemaire S.D."/>
            <person name="Lobanov A.V."/>
            <person name="Lohr M."/>
            <person name="Manuell A."/>
            <person name="Meier I."/>
            <person name="Mets L."/>
            <person name="Mittag M."/>
            <person name="Mittelmeier T."/>
            <person name="Moroney J.V."/>
            <person name="Moseley J."/>
            <person name="Napoli C."/>
            <person name="Nedelcu A.M."/>
            <person name="Niyogi K."/>
            <person name="Novoselov S.V."/>
            <person name="Paulsen I.T."/>
            <person name="Pazour G."/>
            <person name="Purton S."/>
            <person name="Ral J.P."/>
            <person name="Riano-Pachon D.M."/>
            <person name="Riekhof W."/>
            <person name="Rymarquis L."/>
            <person name="Schroda M."/>
            <person name="Stern D."/>
            <person name="Umen J."/>
            <person name="Willows R."/>
            <person name="Wilson N."/>
            <person name="Zimmer S.L."/>
            <person name="Allmer J."/>
            <person name="Balk J."/>
            <person name="Bisova K."/>
            <person name="Chen C.J."/>
            <person name="Elias M."/>
            <person name="Gendler K."/>
            <person name="Hauser C."/>
            <person name="Lamb M.R."/>
            <person name="Ledford H."/>
            <person name="Long J.C."/>
            <person name="Minagawa J."/>
            <person name="Page M.D."/>
            <person name="Pan J."/>
            <person name="Pootakham W."/>
            <person name="Roje S."/>
            <person name="Rose A."/>
            <person name="Stahlberg E."/>
            <person name="Terauchi A.M."/>
            <person name="Yang P."/>
            <person name="Ball S."/>
            <person name="Bowler C."/>
            <person name="Dieckmann C.L."/>
            <person name="Gladyshev V.N."/>
            <person name="Green P."/>
            <person name="Jorgensen R."/>
            <person name="Mayfield S."/>
            <person name="Mueller-Roeber B."/>
            <person name="Rajamani S."/>
            <person name="Sayre R.T."/>
            <person name="Brokstein P."/>
            <person name="Dubchak I."/>
            <person name="Goodstein D."/>
            <person name="Hornick L."/>
            <person name="Huang Y.W."/>
            <person name="Jhaveri J."/>
            <person name="Luo Y."/>
            <person name="Martinez D."/>
            <person name="Ngau W.C."/>
            <person name="Otillar B."/>
            <person name="Poliakov A."/>
            <person name="Porter A."/>
            <person name="Szajkowski L."/>
            <person name="Werner G."/>
            <person name="Zhou K."/>
            <person name="Grigoriev I.V."/>
            <person name="Rokhsar D.S."/>
            <person name="Grossman A.R."/>
        </authorList>
    </citation>
    <scope>NUCLEOTIDE SEQUENCE [LARGE SCALE GENOMIC DNA]</scope>
    <source>
        <strain evidence="6">CC-503</strain>
    </source>
</reference>
<dbReference type="SMART" id="SM00053">
    <property type="entry name" value="DYNc"/>
    <property type="match status" value="1"/>
</dbReference>
<evidence type="ECO:0000256" key="2">
    <source>
        <dbReference type="ARBA" id="ARBA00023134"/>
    </source>
</evidence>
<dbReference type="InterPro" id="IPR001401">
    <property type="entry name" value="Dynamin_GTPase"/>
</dbReference>
<dbReference type="FunFam" id="3.40.50.300:FF:001977">
    <property type="entry name" value="Dynamin GTPase, putative"/>
    <property type="match status" value="1"/>
</dbReference>
<dbReference type="GO" id="GO:0003924">
    <property type="term" value="F:GTPase activity"/>
    <property type="evidence" value="ECO:0000318"/>
    <property type="project" value="GO_Central"/>
</dbReference>